<evidence type="ECO:0000256" key="1">
    <source>
        <dbReference type="SAM" id="Phobius"/>
    </source>
</evidence>
<dbReference type="EMBL" id="DUZY01000003">
    <property type="protein sequence ID" value="DAD31544.1"/>
    <property type="molecule type" value="Genomic_DNA"/>
</dbReference>
<protein>
    <submittedName>
        <fullName evidence="2">Uncharacterized protein</fullName>
    </submittedName>
</protein>
<keyword evidence="1" id="KW-0472">Membrane</keyword>
<organism evidence="2 3">
    <name type="scientific">Nelumbo nucifera</name>
    <name type="common">Sacred lotus</name>
    <dbReference type="NCBI Taxonomy" id="4432"/>
    <lineage>
        <taxon>Eukaryota</taxon>
        <taxon>Viridiplantae</taxon>
        <taxon>Streptophyta</taxon>
        <taxon>Embryophyta</taxon>
        <taxon>Tracheophyta</taxon>
        <taxon>Spermatophyta</taxon>
        <taxon>Magnoliopsida</taxon>
        <taxon>Proteales</taxon>
        <taxon>Nelumbonaceae</taxon>
        <taxon>Nelumbo</taxon>
    </lineage>
</organism>
<dbReference type="Proteomes" id="UP000607653">
    <property type="component" value="Unassembled WGS sequence"/>
</dbReference>
<evidence type="ECO:0000313" key="2">
    <source>
        <dbReference type="EMBL" id="DAD31544.1"/>
    </source>
</evidence>
<reference evidence="2 3" key="1">
    <citation type="journal article" date="2020" name="Mol. Biol. Evol.">
        <title>Distinct Expression and Methylation Patterns for Genes with Different Fates following a Single Whole-Genome Duplication in Flowering Plants.</title>
        <authorList>
            <person name="Shi T."/>
            <person name="Rahmani R.S."/>
            <person name="Gugger P.F."/>
            <person name="Wang M."/>
            <person name="Li H."/>
            <person name="Zhang Y."/>
            <person name="Li Z."/>
            <person name="Wang Q."/>
            <person name="Van de Peer Y."/>
            <person name="Marchal K."/>
            <person name="Chen J."/>
        </authorList>
    </citation>
    <scope>NUCLEOTIDE SEQUENCE [LARGE SCALE GENOMIC DNA]</scope>
    <source>
        <tissue evidence="2">Leaf</tissue>
    </source>
</reference>
<feature type="transmembrane region" description="Helical" evidence="1">
    <location>
        <begin position="7"/>
        <end position="25"/>
    </location>
</feature>
<keyword evidence="3" id="KW-1185">Reference proteome</keyword>
<gene>
    <name evidence="2" type="ORF">HUJ06_010395</name>
</gene>
<keyword evidence="1" id="KW-0812">Transmembrane</keyword>
<accession>A0A822YBQ3</accession>
<name>A0A822YBQ3_NELNU</name>
<keyword evidence="1" id="KW-1133">Transmembrane helix</keyword>
<comment type="caution">
    <text evidence="2">The sequence shown here is derived from an EMBL/GenBank/DDBJ whole genome shotgun (WGS) entry which is preliminary data.</text>
</comment>
<dbReference type="AlphaFoldDB" id="A0A822YBQ3"/>
<sequence length="26" mass="3063">MVKCFRSYIFCYFIILGGGNGMHLYE</sequence>
<evidence type="ECO:0000313" key="3">
    <source>
        <dbReference type="Proteomes" id="UP000607653"/>
    </source>
</evidence>
<proteinExistence type="predicted"/>